<feature type="transmembrane region" description="Helical" evidence="1">
    <location>
        <begin position="14"/>
        <end position="38"/>
    </location>
</feature>
<dbReference type="WBParaSite" id="L893_g24770.t1">
    <property type="protein sequence ID" value="L893_g24770.t1"/>
    <property type="gene ID" value="L893_g24770"/>
</dbReference>
<organism evidence="2 3">
    <name type="scientific">Steinernema glaseri</name>
    <dbReference type="NCBI Taxonomy" id="37863"/>
    <lineage>
        <taxon>Eukaryota</taxon>
        <taxon>Metazoa</taxon>
        <taxon>Ecdysozoa</taxon>
        <taxon>Nematoda</taxon>
        <taxon>Chromadorea</taxon>
        <taxon>Rhabditida</taxon>
        <taxon>Tylenchina</taxon>
        <taxon>Panagrolaimomorpha</taxon>
        <taxon>Strongyloidoidea</taxon>
        <taxon>Steinernematidae</taxon>
        <taxon>Steinernema</taxon>
    </lineage>
</organism>
<name>A0A1I7ZBG8_9BILA</name>
<protein>
    <submittedName>
        <fullName evidence="3">Uncharacterized protein</fullName>
    </submittedName>
</protein>
<keyword evidence="1" id="KW-1133">Transmembrane helix</keyword>
<feature type="transmembrane region" description="Helical" evidence="1">
    <location>
        <begin position="50"/>
        <end position="75"/>
    </location>
</feature>
<evidence type="ECO:0000256" key="1">
    <source>
        <dbReference type="SAM" id="Phobius"/>
    </source>
</evidence>
<dbReference type="Proteomes" id="UP000095287">
    <property type="component" value="Unplaced"/>
</dbReference>
<keyword evidence="1" id="KW-0472">Membrane</keyword>
<evidence type="ECO:0000313" key="3">
    <source>
        <dbReference type="WBParaSite" id="L893_g24770.t1"/>
    </source>
</evidence>
<sequence length="179" mass="19549">MGFLQTTSFSPSPAWYLVLLAVTSIASIVPSFWVLSFFHPLVIRLPGDGALAVAIYIARLPFVIIGAITAVTIYVDLVTPVIMAGWATTLKRYAEAVYAGAEDKDTTISEGRKSFLDVSRDSCFFHPLVIRLPGDDALAVTIYIARLPVGSRSWTSLAIPVQAHLPRALLEERRNVLCT</sequence>
<accession>A0A1I7ZBG8</accession>
<keyword evidence="1" id="KW-0812">Transmembrane</keyword>
<keyword evidence="2" id="KW-1185">Reference proteome</keyword>
<proteinExistence type="predicted"/>
<reference evidence="3" key="1">
    <citation type="submission" date="2016-11" db="UniProtKB">
        <authorList>
            <consortium name="WormBaseParasite"/>
        </authorList>
    </citation>
    <scope>IDENTIFICATION</scope>
</reference>
<evidence type="ECO:0000313" key="2">
    <source>
        <dbReference type="Proteomes" id="UP000095287"/>
    </source>
</evidence>
<dbReference type="AlphaFoldDB" id="A0A1I7ZBG8"/>